<dbReference type="InterPro" id="IPR001245">
    <property type="entry name" value="Ser-Thr/Tyr_kinase_cat_dom"/>
</dbReference>
<organism evidence="2 3">
    <name type="scientific">Mycena albidolilacea</name>
    <dbReference type="NCBI Taxonomy" id="1033008"/>
    <lineage>
        <taxon>Eukaryota</taxon>
        <taxon>Fungi</taxon>
        <taxon>Dikarya</taxon>
        <taxon>Basidiomycota</taxon>
        <taxon>Agaricomycotina</taxon>
        <taxon>Agaricomycetes</taxon>
        <taxon>Agaricomycetidae</taxon>
        <taxon>Agaricales</taxon>
        <taxon>Marasmiineae</taxon>
        <taxon>Mycenaceae</taxon>
        <taxon>Mycena</taxon>
    </lineage>
</organism>
<sequence length="478" mass="52637">MLTGPRNPSPRPRTTSPHSYSLHRRFLFVPTSEAGVGSPGLLPRKVSISSTSTELPSSDLDYREADTWSDDGREIDSPLPSENNITADASAIMGWLDGLFRDGASYDKFLACRGTAAQQLLDLLQDLLDYEWSSISRRRLFAALRRLSRVSGFHPRCFALPHLELGEHVAGGSFSDVYKASLRGQSVAAKVVRVFNKTEVDAAVKNFAQEAVIWRQLSHPNLLPFFGLYYLGQRVCLVSPWIKNGDIHTFLKNHPCDIDRRISFISGVALGVKHLHAKDVVHGDLKTANVFVTSSFRACIADFGLSSIVIGLSSIQLTNSSTRARGGTLRYQAPELLKGGHNNSESDIFALACVAYELLTEKLPFQELRSPHAVITAVLVGSRPSPTASCASHPALWDLIQDCWQEQPEMRPTAAQIVERLRIPALQASAALSGSTTDWDDTLTSRFRRSLHAERSFPTVAELEYVIFGGADVLTINH</sequence>
<keyword evidence="2" id="KW-0808">Transferase</keyword>
<dbReference type="InterPro" id="IPR051681">
    <property type="entry name" value="Ser/Thr_Kinases-Pseudokinases"/>
</dbReference>
<name>A0AAD6ZK76_9AGAR</name>
<dbReference type="PROSITE" id="PS00108">
    <property type="entry name" value="PROTEIN_KINASE_ST"/>
    <property type="match status" value="1"/>
</dbReference>
<accession>A0AAD6ZK76</accession>
<dbReference type="AlphaFoldDB" id="A0AAD6ZK76"/>
<dbReference type="SMART" id="SM00220">
    <property type="entry name" value="S_TKc"/>
    <property type="match status" value="1"/>
</dbReference>
<dbReference type="PROSITE" id="PS50011">
    <property type="entry name" value="PROTEIN_KINASE_DOM"/>
    <property type="match status" value="1"/>
</dbReference>
<dbReference type="Pfam" id="PF07714">
    <property type="entry name" value="PK_Tyr_Ser-Thr"/>
    <property type="match status" value="1"/>
</dbReference>
<proteinExistence type="predicted"/>
<comment type="caution">
    <text evidence="2">The sequence shown here is derived from an EMBL/GenBank/DDBJ whole genome shotgun (WGS) entry which is preliminary data.</text>
</comment>
<keyword evidence="2" id="KW-0418">Kinase</keyword>
<dbReference type="GO" id="GO:0004674">
    <property type="term" value="F:protein serine/threonine kinase activity"/>
    <property type="evidence" value="ECO:0007669"/>
    <property type="project" value="TreeGrafter"/>
</dbReference>
<dbReference type="Proteomes" id="UP001218218">
    <property type="component" value="Unassembled WGS sequence"/>
</dbReference>
<reference evidence="2" key="1">
    <citation type="submission" date="2023-03" db="EMBL/GenBank/DDBJ databases">
        <title>Massive genome expansion in bonnet fungi (Mycena s.s.) driven by repeated elements and novel gene families across ecological guilds.</title>
        <authorList>
            <consortium name="Lawrence Berkeley National Laboratory"/>
            <person name="Harder C.B."/>
            <person name="Miyauchi S."/>
            <person name="Viragh M."/>
            <person name="Kuo A."/>
            <person name="Thoen E."/>
            <person name="Andreopoulos B."/>
            <person name="Lu D."/>
            <person name="Skrede I."/>
            <person name="Drula E."/>
            <person name="Henrissat B."/>
            <person name="Morin E."/>
            <person name="Kohler A."/>
            <person name="Barry K."/>
            <person name="LaButti K."/>
            <person name="Morin E."/>
            <person name="Salamov A."/>
            <person name="Lipzen A."/>
            <person name="Mereny Z."/>
            <person name="Hegedus B."/>
            <person name="Baldrian P."/>
            <person name="Stursova M."/>
            <person name="Weitz H."/>
            <person name="Taylor A."/>
            <person name="Grigoriev I.V."/>
            <person name="Nagy L.G."/>
            <person name="Martin F."/>
            <person name="Kauserud H."/>
        </authorList>
    </citation>
    <scope>NUCLEOTIDE SEQUENCE</scope>
    <source>
        <strain evidence="2">CBHHK002</strain>
    </source>
</reference>
<keyword evidence="3" id="KW-1185">Reference proteome</keyword>
<evidence type="ECO:0000259" key="1">
    <source>
        <dbReference type="PROSITE" id="PS50011"/>
    </source>
</evidence>
<feature type="domain" description="Protein kinase" evidence="1">
    <location>
        <begin position="163"/>
        <end position="426"/>
    </location>
</feature>
<dbReference type="EMBL" id="JARIHO010000043">
    <property type="protein sequence ID" value="KAJ7325743.1"/>
    <property type="molecule type" value="Genomic_DNA"/>
</dbReference>
<dbReference type="InterPro" id="IPR011009">
    <property type="entry name" value="Kinase-like_dom_sf"/>
</dbReference>
<protein>
    <submittedName>
        <fullName evidence="2">Kinase-like domain-containing protein</fullName>
    </submittedName>
</protein>
<evidence type="ECO:0000313" key="2">
    <source>
        <dbReference type="EMBL" id="KAJ7325743.1"/>
    </source>
</evidence>
<evidence type="ECO:0000313" key="3">
    <source>
        <dbReference type="Proteomes" id="UP001218218"/>
    </source>
</evidence>
<dbReference type="SUPFAM" id="SSF56112">
    <property type="entry name" value="Protein kinase-like (PK-like)"/>
    <property type="match status" value="1"/>
</dbReference>
<dbReference type="GO" id="GO:0005524">
    <property type="term" value="F:ATP binding"/>
    <property type="evidence" value="ECO:0007669"/>
    <property type="project" value="InterPro"/>
</dbReference>
<dbReference type="InterPro" id="IPR000719">
    <property type="entry name" value="Prot_kinase_dom"/>
</dbReference>
<dbReference type="InterPro" id="IPR008271">
    <property type="entry name" value="Ser/Thr_kinase_AS"/>
</dbReference>
<dbReference type="Gene3D" id="1.10.510.10">
    <property type="entry name" value="Transferase(Phosphotransferase) domain 1"/>
    <property type="match status" value="1"/>
</dbReference>
<dbReference type="PANTHER" id="PTHR44329">
    <property type="entry name" value="SERINE/THREONINE-PROTEIN KINASE TNNI3K-RELATED"/>
    <property type="match status" value="1"/>
</dbReference>
<gene>
    <name evidence="2" type="ORF">DFH08DRAFT_340975</name>
</gene>